<keyword evidence="2" id="KW-1185">Reference proteome</keyword>
<accession>A0ACB8TQD0</accession>
<evidence type="ECO:0000313" key="2">
    <source>
        <dbReference type="Proteomes" id="UP001055072"/>
    </source>
</evidence>
<dbReference type="EMBL" id="MU274945">
    <property type="protein sequence ID" value="KAI0084230.1"/>
    <property type="molecule type" value="Genomic_DNA"/>
</dbReference>
<organism evidence="1 2">
    <name type="scientific">Irpex rosettiformis</name>
    <dbReference type="NCBI Taxonomy" id="378272"/>
    <lineage>
        <taxon>Eukaryota</taxon>
        <taxon>Fungi</taxon>
        <taxon>Dikarya</taxon>
        <taxon>Basidiomycota</taxon>
        <taxon>Agaricomycotina</taxon>
        <taxon>Agaricomycetes</taxon>
        <taxon>Polyporales</taxon>
        <taxon>Irpicaceae</taxon>
        <taxon>Irpex</taxon>
    </lineage>
</organism>
<sequence length="75" mass="8381">MAHAPMLYSFLPLSSLVFVLGRSLPTAHTCVNIPRPVRLALPVDACLSLLEPPASDDYHMRTLNLFSDILRQDVY</sequence>
<reference evidence="1" key="1">
    <citation type="journal article" date="2021" name="Environ. Microbiol.">
        <title>Gene family expansions and transcriptome signatures uncover fungal adaptations to wood decay.</title>
        <authorList>
            <person name="Hage H."/>
            <person name="Miyauchi S."/>
            <person name="Viragh M."/>
            <person name="Drula E."/>
            <person name="Min B."/>
            <person name="Chaduli D."/>
            <person name="Navarro D."/>
            <person name="Favel A."/>
            <person name="Norest M."/>
            <person name="Lesage-Meessen L."/>
            <person name="Balint B."/>
            <person name="Merenyi Z."/>
            <person name="de Eugenio L."/>
            <person name="Morin E."/>
            <person name="Martinez A.T."/>
            <person name="Baldrian P."/>
            <person name="Stursova M."/>
            <person name="Martinez M.J."/>
            <person name="Novotny C."/>
            <person name="Magnuson J.K."/>
            <person name="Spatafora J.W."/>
            <person name="Maurice S."/>
            <person name="Pangilinan J."/>
            <person name="Andreopoulos W."/>
            <person name="LaButti K."/>
            <person name="Hundley H."/>
            <person name="Na H."/>
            <person name="Kuo A."/>
            <person name="Barry K."/>
            <person name="Lipzen A."/>
            <person name="Henrissat B."/>
            <person name="Riley R."/>
            <person name="Ahrendt S."/>
            <person name="Nagy L.G."/>
            <person name="Grigoriev I.V."/>
            <person name="Martin F."/>
            <person name="Rosso M.N."/>
        </authorList>
    </citation>
    <scope>NUCLEOTIDE SEQUENCE</scope>
    <source>
        <strain evidence="1">CBS 384.51</strain>
    </source>
</reference>
<dbReference type="Proteomes" id="UP001055072">
    <property type="component" value="Unassembled WGS sequence"/>
</dbReference>
<proteinExistence type="predicted"/>
<name>A0ACB8TQD0_9APHY</name>
<comment type="caution">
    <text evidence="1">The sequence shown here is derived from an EMBL/GenBank/DDBJ whole genome shotgun (WGS) entry which is preliminary data.</text>
</comment>
<gene>
    <name evidence="1" type="ORF">BDY19DRAFT_972727</name>
</gene>
<evidence type="ECO:0000313" key="1">
    <source>
        <dbReference type="EMBL" id="KAI0084230.1"/>
    </source>
</evidence>
<protein>
    <submittedName>
        <fullName evidence="1">Uncharacterized protein</fullName>
    </submittedName>
</protein>